<dbReference type="GO" id="GO:0016020">
    <property type="term" value="C:membrane"/>
    <property type="evidence" value="ECO:0007669"/>
    <property type="project" value="UniProtKB-SubCell"/>
</dbReference>
<comment type="subcellular location">
    <subcellularLocation>
        <location evidence="1">Membrane</location>
        <topology evidence="1">Multi-pass membrane protein</topology>
    </subcellularLocation>
</comment>
<dbReference type="HOGENOM" id="CLU_001265_1_1_1"/>
<comment type="similarity">
    <text evidence="2">Belongs to the major facilitator superfamily. Monocarboxylate porter (TC 2.A.1.13) family.</text>
</comment>
<feature type="transmembrane region" description="Helical" evidence="4">
    <location>
        <begin position="433"/>
        <end position="451"/>
    </location>
</feature>
<protein>
    <submittedName>
        <fullName evidence="5">Riboflavin transporter MCH5</fullName>
    </submittedName>
</protein>
<name>K1W7Y2_MARBU</name>
<feature type="transmembrane region" description="Helical" evidence="4">
    <location>
        <begin position="325"/>
        <end position="344"/>
    </location>
</feature>
<dbReference type="PANTHER" id="PTHR11360">
    <property type="entry name" value="MONOCARBOXYLATE TRANSPORTER"/>
    <property type="match status" value="1"/>
</dbReference>
<evidence type="ECO:0000313" key="5">
    <source>
        <dbReference type="EMBL" id="EKD13235.1"/>
    </source>
</evidence>
<reference evidence="5 6" key="1">
    <citation type="journal article" date="2012" name="BMC Genomics">
        <title>Sequencing the genome of Marssonina brunnea reveals fungus-poplar co-evolution.</title>
        <authorList>
            <person name="Zhu S."/>
            <person name="Cao Y.-Z."/>
            <person name="Jiang C."/>
            <person name="Tan B.-Y."/>
            <person name="Wang Z."/>
            <person name="Feng S."/>
            <person name="Zhang L."/>
            <person name="Su X.-H."/>
            <person name="Brejova B."/>
            <person name="Vinar T."/>
            <person name="Xu M."/>
            <person name="Wang M.-X."/>
            <person name="Zhang S.-G."/>
            <person name="Huang M.-R."/>
            <person name="Wu R."/>
            <person name="Zhou Y."/>
        </authorList>
    </citation>
    <scope>NUCLEOTIDE SEQUENCE [LARGE SCALE GENOMIC DNA]</scope>
    <source>
        <strain evidence="5 6">MB_m1</strain>
    </source>
</reference>
<dbReference type="InterPro" id="IPR011701">
    <property type="entry name" value="MFS"/>
</dbReference>
<dbReference type="OrthoDB" id="6509908at2759"/>
<dbReference type="KEGG" id="mbe:MBM_08678"/>
<dbReference type="Proteomes" id="UP000006753">
    <property type="component" value="Unassembled WGS sequence"/>
</dbReference>
<feature type="transmembrane region" description="Helical" evidence="4">
    <location>
        <begin position="524"/>
        <end position="550"/>
    </location>
</feature>
<feature type="compositionally biased region" description="Basic and acidic residues" evidence="3">
    <location>
        <begin position="109"/>
        <end position="118"/>
    </location>
</feature>
<dbReference type="GO" id="GO:0022857">
    <property type="term" value="F:transmembrane transporter activity"/>
    <property type="evidence" value="ECO:0007669"/>
    <property type="project" value="InterPro"/>
</dbReference>
<proteinExistence type="inferred from homology"/>
<dbReference type="Gene3D" id="1.20.1250.20">
    <property type="entry name" value="MFS general substrate transporter like domains"/>
    <property type="match status" value="2"/>
</dbReference>
<dbReference type="SUPFAM" id="SSF103473">
    <property type="entry name" value="MFS general substrate transporter"/>
    <property type="match status" value="1"/>
</dbReference>
<dbReference type="InterPro" id="IPR050327">
    <property type="entry name" value="Proton-linked_MCT"/>
</dbReference>
<evidence type="ECO:0000256" key="1">
    <source>
        <dbReference type="ARBA" id="ARBA00004141"/>
    </source>
</evidence>
<keyword evidence="4" id="KW-0812">Transmembrane</keyword>
<feature type="transmembrane region" description="Helical" evidence="4">
    <location>
        <begin position="356"/>
        <end position="376"/>
    </location>
</feature>
<evidence type="ECO:0000256" key="3">
    <source>
        <dbReference type="SAM" id="MobiDB-lite"/>
    </source>
</evidence>
<dbReference type="OMA" id="WLHTYQE"/>
<keyword evidence="6" id="KW-1185">Reference proteome</keyword>
<keyword evidence="4" id="KW-0472">Membrane</keyword>
<dbReference type="EMBL" id="JH921451">
    <property type="protein sequence ID" value="EKD13235.1"/>
    <property type="molecule type" value="Genomic_DNA"/>
</dbReference>
<evidence type="ECO:0000256" key="2">
    <source>
        <dbReference type="ARBA" id="ARBA00006727"/>
    </source>
</evidence>
<feature type="region of interest" description="Disordered" evidence="3">
    <location>
        <begin position="104"/>
        <end position="124"/>
    </location>
</feature>
<evidence type="ECO:0000256" key="4">
    <source>
        <dbReference type="SAM" id="Phobius"/>
    </source>
</evidence>
<dbReference type="InParanoid" id="K1W7Y2"/>
<feature type="transmembrane region" description="Helical" evidence="4">
    <location>
        <begin position="604"/>
        <end position="625"/>
    </location>
</feature>
<accession>K1W7Y2</accession>
<feature type="transmembrane region" description="Helical" evidence="4">
    <location>
        <begin position="388"/>
        <end position="408"/>
    </location>
</feature>
<dbReference type="AlphaFoldDB" id="K1W7Y2"/>
<keyword evidence="4" id="KW-1133">Transmembrane helix</keyword>
<evidence type="ECO:0000313" key="6">
    <source>
        <dbReference type="Proteomes" id="UP000006753"/>
    </source>
</evidence>
<gene>
    <name evidence="5" type="ORF">MBM_08678</name>
</gene>
<feature type="transmembrane region" description="Helical" evidence="4">
    <location>
        <begin position="498"/>
        <end position="518"/>
    </location>
</feature>
<feature type="transmembrane region" description="Helical" evidence="4">
    <location>
        <begin position="471"/>
        <end position="491"/>
    </location>
</feature>
<feature type="transmembrane region" description="Helical" evidence="4">
    <location>
        <begin position="287"/>
        <end position="305"/>
    </location>
</feature>
<dbReference type="PANTHER" id="PTHR11360:SF234">
    <property type="entry name" value="MFS-TYPE TRANSPORTER DBAD-RELATED"/>
    <property type="match status" value="1"/>
</dbReference>
<feature type="transmembrane region" description="Helical" evidence="4">
    <location>
        <begin position="222"/>
        <end position="246"/>
    </location>
</feature>
<sequence length="650" mass="69267">MHGVRNVVYLIVGTPCLVFPGPSTTVGKKASLDKESSQSKVKFKVFRGVRIAAKAACSGRAPGHPTSTRLLTRPDAICGSSGNRQIVKPDGVKLTPVPQSFSSCCEHSATGRETKKEPLGNSSSRTNLQYMTRFDYHLRPSELDMDPITGRKTSSSSFNGSAVNSIEIYSAEKAAVATPQPSPSMVPEGGKSAATYDLEHHKPPVTPAVDFPDGGILAWVQVLAGFFLMFSSWGLVTSFGVFQTYYIQPPALATQSKISGIGSVQTCLLLFCGAFSGRLMDAGYARLMSSVGSVMIFIGLFMASFSGHGTFENTDKTHLEYWQLLLSQGFCQGLGMGLTFLPSVGIPATYFVKRRALATGVVACGASIGGIIYPIVFNELLERVGFRWACRAVALLALVTLAVACAMMKQRTDLPSKAKGPLLEFRAMREPTYFALVMGMVLSFCGVYIPYYYIQSRATESNVDLHGMQSYYLVILLNAGGFFGRLLPGIIADKRGPLFIHATVVVVAGVLLFVWPFVLNLPGLVIFALLYGFFSGGFTSLPAASVAYATQDMSGFGARMGFAVTMNGFGALAGKFPNFERCFAICASACPPIAGAIIEAGEGYVGAAVFAGLTVILGGVLLVIAGSRCPGAWEKFSGGILTFTSRNSPE</sequence>
<dbReference type="CDD" id="cd17352">
    <property type="entry name" value="MFS_MCT_SLC16"/>
    <property type="match status" value="1"/>
</dbReference>
<feature type="transmembrane region" description="Helical" evidence="4">
    <location>
        <begin position="258"/>
        <end position="275"/>
    </location>
</feature>
<dbReference type="Pfam" id="PF07690">
    <property type="entry name" value="MFS_1"/>
    <property type="match status" value="1"/>
</dbReference>
<dbReference type="eggNOG" id="KOG2504">
    <property type="taxonomic scope" value="Eukaryota"/>
</dbReference>
<dbReference type="InterPro" id="IPR036259">
    <property type="entry name" value="MFS_trans_sf"/>
</dbReference>
<organism evidence="5 6">
    <name type="scientific">Marssonina brunnea f. sp. multigermtubi (strain MB_m1)</name>
    <name type="common">Marssonina leaf spot fungus</name>
    <dbReference type="NCBI Taxonomy" id="1072389"/>
    <lineage>
        <taxon>Eukaryota</taxon>
        <taxon>Fungi</taxon>
        <taxon>Dikarya</taxon>
        <taxon>Ascomycota</taxon>
        <taxon>Pezizomycotina</taxon>
        <taxon>Leotiomycetes</taxon>
        <taxon>Helotiales</taxon>
        <taxon>Drepanopezizaceae</taxon>
        <taxon>Drepanopeziza</taxon>
    </lineage>
</organism>